<name>A0A1U7HTK9_9CYAN</name>
<protein>
    <submittedName>
        <fullName evidence="1">Uncharacterized protein</fullName>
    </submittedName>
</protein>
<dbReference type="Proteomes" id="UP000186868">
    <property type="component" value="Unassembled WGS sequence"/>
</dbReference>
<evidence type="ECO:0000313" key="2">
    <source>
        <dbReference type="Proteomes" id="UP000186868"/>
    </source>
</evidence>
<reference evidence="1 2" key="1">
    <citation type="submission" date="2016-11" db="EMBL/GenBank/DDBJ databases">
        <title>Draft Genome Sequences of Nine Cyanobacterial Strains from Diverse Habitats.</title>
        <authorList>
            <person name="Zhu T."/>
            <person name="Hou S."/>
            <person name="Lu X."/>
            <person name="Hess W.R."/>
        </authorList>
    </citation>
    <scope>NUCLEOTIDE SEQUENCE [LARGE SCALE GENOMIC DNA]</scope>
    <source>
        <strain evidence="1 2">NIES-593</strain>
    </source>
</reference>
<organism evidence="1 2">
    <name type="scientific">Hydrococcus rivularis NIES-593</name>
    <dbReference type="NCBI Taxonomy" id="1921803"/>
    <lineage>
        <taxon>Bacteria</taxon>
        <taxon>Bacillati</taxon>
        <taxon>Cyanobacteriota</taxon>
        <taxon>Cyanophyceae</taxon>
        <taxon>Pleurocapsales</taxon>
        <taxon>Hydrococcaceae</taxon>
        <taxon>Hydrococcus</taxon>
    </lineage>
</organism>
<evidence type="ECO:0000313" key="1">
    <source>
        <dbReference type="EMBL" id="OKH26864.1"/>
    </source>
</evidence>
<comment type="caution">
    <text evidence="1">The sequence shown here is derived from an EMBL/GenBank/DDBJ whole genome shotgun (WGS) entry which is preliminary data.</text>
</comment>
<gene>
    <name evidence="1" type="ORF">NIES593_02170</name>
</gene>
<keyword evidence="2" id="KW-1185">Reference proteome</keyword>
<dbReference type="EMBL" id="MRCB01000001">
    <property type="protein sequence ID" value="OKH26864.1"/>
    <property type="molecule type" value="Genomic_DNA"/>
</dbReference>
<proteinExistence type="predicted"/>
<accession>A0A1U7HTK9</accession>
<dbReference type="AlphaFoldDB" id="A0A1U7HTK9"/>
<sequence length="59" mass="6930">MRPGLVPLTLNLGDFPLVSIPQDAITRRYKDYGTVYFFHLKTYTGQKFYIERRSCSLEL</sequence>